<comment type="caution">
    <text evidence="1">The sequence shown here is derived from an EMBL/GenBank/DDBJ whole genome shotgun (WGS) entry which is preliminary data.</text>
</comment>
<dbReference type="EMBL" id="JBHSGF010000004">
    <property type="protein sequence ID" value="MFC4555155.1"/>
    <property type="molecule type" value="Genomic_DNA"/>
</dbReference>
<dbReference type="RefSeq" id="WP_122824136.1">
    <property type="nucleotide sequence ID" value="NZ_CP033325.1"/>
</dbReference>
<evidence type="ECO:0008006" key="3">
    <source>
        <dbReference type="Google" id="ProtNLM"/>
    </source>
</evidence>
<proteinExistence type="predicted"/>
<keyword evidence="2" id="KW-1185">Reference proteome</keyword>
<evidence type="ECO:0000313" key="1">
    <source>
        <dbReference type="EMBL" id="MFC4555155.1"/>
    </source>
</evidence>
<dbReference type="Proteomes" id="UP001595955">
    <property type="component" value="Unassembled WGS sequence"/>
</dbReference>
<evidence type="ECO:0000313" key="2">
    <source>
        <dbReference type="Proteomes" id="UP001595955"/>
    </source>
</evidence>
<sequence>MFVVTIDQKASRSRGDGVPGLLRDVDSWTGGRTPFALPLERTVGDEVQGVLTEAAATVALALHVQRLGGWSVGIGAGPVDLPLAGTSRESSGPAFIHARTAVERARGRTVTVPLAVDAPRPDRAEDAEAVLQMLVAVRNRRTRAGWDVVDRLAGGATQRAVAADLGISEQAVSQRLRVALWEEERRLHPLAARLLEESGSAGAPA</sequence>
<accession>A0ABV9D940</accession>
<name>A0ABV9D940_9MICO</name>
<organism evidence="1 2">
    <name type="scientific">Georgenia faecalis</name>
    <dbReference type="NCBI Taxonomy" id="2483799"/>
    <lineage>
        <taxon>Bacteria</taxon>
        <taxon>Bacillati</taxon>
        <taxon>Actinomycetota</taxon>
        <taxon>Actinomycetes</taxon>
        <taxon>Micrococcales</taxon>
        <taxon>Bogoriellaceae</taxon>
        <taxon>Georgenia</taxon>
    </lineage>
</organism>
<gene>
    <name evidence="1" type="ORF">ACFO3F_07825</name>
</gene>
<reference evidence="2" key="1">
    <citation type="journal article" date="2019" name="Int. J. Syst. Evol. Microbiol.">
        <title>The Global Catalogue of Microorganisms (GCM) 10K type strain sequencing project: providing services to taxonomists for standard genome sequencing and annotation.</title>
        <authorList>
            <consortium name="The Broad Institute Genomics Platform"/>
            <consortium name="The Broad Institute Genome Sequencing Center for Infectious Disease"/>
            <person name="Wu L."/>
            <person name="Ma J."/>
        </authorList>
    </citation>
    <scope>NUCLEOTIDE SEQUENCE [LARGE SCALE GENOMIC DNA]</scope>
    <source>
        <strain evidence="2">JCM 3369</strain>
    </source>
</reference>
<protein>
    <recommendedName>
        <fullName evidence="3">DNA-binding protein</fullName>
    </recommendedName>
</protein>